<dbReference type="AlphaFoldDB" id="S6AXH1"/>
<dbReference type="EMBL" id="AP013068">
    <property type="protein sequence ID" value="BAN49356.1"/>
    <property type="molecule type" value="Genomic_DNA"/>
</dbReference>
<feature type="domain" description="Aldehyde dehydrogenase" evidence="6">
    <location>
        <begin position="15"/>
        <end position="476"/>
    </location>
</feature>
<dbReference type="eggNOG" id="COG1012">
    <property type="taxonomic scope" value="Bacteria"/>
</dbReference>
<dbReference type="InterPro" id="IPR029510">
    <property type="entry name" value="Ald_DH_CS_GLU"/>
</dbReference>
<gene>
    <name evidence="7" type="ORF">PCA10_36240</name>
</gene>
<dbReference type="InterPro" id="IPR016163">
    <property type="entry name" value="Ald_DH_C"/>
</dbReference>
<dbReference type="Gene3D" id="3.40.309.10">
    <property type="entry name" value="Aldehyde Dehydrogenase, Chain A, domain 2"/>
    <property type="match status" value="1"/>
</dbReference>
<evidence type="ECO:0000256" key="2">
    <source>
        <dbReference type="ARBA" id="ARBA00023002"/>
    </source>
</evidence>
<dbReference type="InterPro" id="IPR016162">
    <property type="entry name" value="Ald_DH_N"/>
</dbReference>
<dbReference type="RefSeq" id="WP_016493498.1">
    <property type="nucleotide sequence ID" value="NC_021499.1"/>
</dbReference>
<keyword evidence="8" id="KW-1185">Reference proteome</keyword>
<dbReference type="PATRIC" id="fig|1245471.3.peg.3660"/>
<evidence type="ECO:0000256" key="3">
    <source>
        <dbReference type="ARBA" id="ARBA00023027"/>
    </source>
</evidence>
<name>S6AXH1_METRE</name>
<dbReference type="EC" id="1.2.1.-" evidence="7"/>
<dbReference type="InterPro" id="IPR016161">
    <property type="entry name" value="Ald_DH/histidinol_DH"/>
</dbReference>
<organism evidence="7 8">
    <name type="scientific">Metapseudomonas resinovorans NBRC 106553</name>
    <dbReference type="NCBI Taxonomy" id="1245471"/>
    <lineage>
        <taxon>Bacteria</taxon>
        <taxon>Pseudomonadati</taxon>
        <taxon>Pseudomonadota</taxon>
        <taxon>Gammaproteobacteria</taxon>
        <taxon>Pseudomonadales</taxon>
        <taxon>Pseudomonadaceae</taxon>
        <taxon>Metapseudomonas</taxon>
    </lineage>
</organism>
<evidence type="ECO:0000256" key="5">
    <source>
        <dbReference type="RuleBase" id="RU003345"/>
    </source>
</evidence>
<dbReference type="PANTHER" id="PTHR43860:SF2">
    <property type="entry name" value="BETAINE ALDEHYDE DEHYDROGENASE-RELATED"/>
    <property type="match status" value="1"/>
</dbReference>
<dbReference type="Pfam" id="PF00171">
    <property type="entry name" value="Aldedh"/>
    <property type="match status" value="1"/>
</dbReference>
<dbReference type="STRING" id="1245471.PCA10_36240"/>
<dbReference type="PANTHER" id="PTHR43860">
    <property type="entry name" value="BETAINE ALDEHYDE DEHYDROGENASE"/>
    <property type="match status" value="1"/>
</dbReference>
<feature type="active site" evidence="4">
    <location>
        <position position="252"/>
    </location>
</feature>
<evidence type="ECO:0000256" key="1">
    <source>
        <dbReference type="ARBA" id="ARBA00009986"/>
    </source>
</evidence>
<dbReference type="HOGENOM" id="CLU_005391_0_1_6"/>
<dbReference type="KEGG" id="pre:PCA10_36240"/>
<dbReference type="PROSITE" id="PS00687">
    <property type="entry name" value="ALDEHYDE_DEHYDR_GLU"/>
    <property type="match status" value="1"/>
</dbReference>
<proteinExistence type="inferred from homology"/>
<dbReference type="SUPFAM" id="SSF53720">
    <property type="entry name" value="ALDH-like"/>
    <property type="match status" value="1"/>
</dbReference>
<dbReference type="Proteomes" id="UP000015503">
    <property type="component" value="Chromosome"/>
</dbReference>
<keyword evidence="2 5" id="KW-0560">Oxidoreductase</keyword>
<protein>
    <submittedName>
        <fullName evidence="7">Putative aldehyde dehydrogenase</fullName>
        <ecNumber evidence="7">1.2.1.-</ecNumber>
    </submittedName>
</protein>
<sequence>MSEATLYIDGRWGTPKQGHQFSSIDPATEVCIAHLAAAGEEDVDQAVTAARRAFDREWRHTRGQERALYLEALANNLEQRNDDLAALEVCDNGKPLARAAWDVAEAIGCFRYYAELARELDGRQDQLRDMEDASFSCRVRHGPVGVVGQVIPWSYPLLMAAWTVAPALAAGATCVLLSSELTPLSALELGLAASRVELPPGVLNVLSGYRAQAGRILARHSGVDRLAFDGVLPNEVRSLSAAAADIRNISLELGGKSTLILFDDVDIEVAVEWIVSGCLWNQGQVGSALSRVLVQERIAPRLLERLVQAAQEVKLGPGMVEGVQLGPLINSWHHRQVMMAIEQGRQDGRLLIGGRRPRYLPTGYFIEPALFYEPDIRSPLWRGEILGPVLCLKCFRTEAEALALASHGRPGLAAAVMSADTARADRVANGLRADIVWLNGSPASVPPTPWSGRQPSGIAGELGRWGLESYLDFKQVTRYHRDEPEDV</sequence>
<dbReference type="InterPro" id="IPR015590">
    <property type="entry name" value="Aldehyde_DH_dom"/>
</dbReference>
<evidence type="ECO:0000256" key="4">
    <source>
        <dbReference type="PROSITE-ProRule" id="PRU10007"/>
    </source>
</evidence>
<evidence type="ECO:0000313" key="8">
    <source>
        <dbReference type="Proteomes" id="UP000015503"/>
    </source>
</evidence>
<evidence type="ECO:0000259" key="6">
    <source>
        <dbReference type="Pfam" id="PF00171"/>
    </source>
</evidence>
<comment type="similarity">
    <text evidence="1 5">Belongs to the aldehyde dehydrogenase family.</text>
</comment>
<accession>S6AXH1</accession>
<dbReference type="Gene3D" id="3.40.605.10">
    <property type="entry name" value="Aldehyde Dehydrogenase, Chain A, domain 1"/>
    <property type="match status" value="1"/>
</dbReference>
<dbReference type="FunFam" id="3.40.605.10:FF:000007">
    <property type="entry name" value="NAD/NADP-dependent betaine aldehyde dehydrogenase"/>
    <property type="match status" value="1"/>
</dbReference>
<dbReference type="OrthoDB" id="9812625at2"/>
<dbReference type="GO" id="GO:0016620">
    <property type="term" value="F:oxidoreductase activity, acting on the aldehyde or oxo group of donors, NAD or NADP as acceptor"/>
    <property type="evidence" value="ECO:0007669"/>
    <property type="project" value="InterPro"/>
</dbReference>
<reference evidence="7 8" key="1">
    <citation type="journal article" date="2013" name="Genome Announc.">
        <title>Complete Genome Sequence of the Carbazole Degrader Pseudomonas resinovorans Strain CA10 (NBRC 106553).</title>
        <authorList>
            <person name="Shintani M."/>
            <person name="Hosoyama A."/>
            <person name="Ohji S."/>
            <person name="Tsuchikane K."/>
            <person name="Takarada H."/>
            <person name="Yamazoe A."/>
            <person name="Fujita N."/>
            <person name="Nojiri H."/>
        </authorList>
    </citation>
    <scope>NUCLEOTIDE SEQUENCE [LARGE SCALE GENOMIC DNA]</scope>
    <source>
        <strain evidence="7 8">NBRC 106553</strain>
    </source>
</reference>
<evidence type="ECO:0000313" key="7">
    <source>
        <dbReference type="EMBL" id="BAN49356.1"/>
    </source>
</evidence>
<keyword evidence="3" id="KW-0520">NAD</keyword>